<dbReference type="InterPro" id="IPR006059">
    <property type="entry name" value="SBP"/>
</dbReference>
<keyword evidence="6" id="KW-1185">Reference proteome</keyword>
<reference evidence="5" key="1">
    <citation type="submission" date="2022-05" db="EMBL/GenBank/DDBJ databases">
        <title>Genomic analysis of Brachybacterium sp. CBA3104.</title>
        <authorList>
            <person name="Roh S.W."/>
            <person name="Kim Y.B."/>
            <person name="Kim Y."/>
        </authorList>
    </citation>
    <scope>NUCLEOTIDE SEQUENCE</scope>
    <source>
        <strain evidence="5">CBA3104</strain>
    </source>
</reference>
<dbReference type="Pfam" id="PF01547">
    <property type="entry name" value="SBP_bac_1"/>
    <property type="match status" value="1"/>
</dbReference>
<protein>
    <submittedName>
        <fullName evidence="5">ABC transporter substrate-binding protein</fullName>
    </submittedName>
</protein>
<name>A0ABY4N3Q8_9MICO</name>
<evidence type="ECO:0000313" key="6">
    <source>
        <dbReference type="Proteomes" id="UP001055868"/>
    </source>
</evidence>
<keyword evidence="4" id="KW-0732">Signal</keyword>
<gene>
    <name evidence="5" type="ORF">M4486_14270</name>
</gene>
<keyword evidence="3" id="KW-0813">Transport</keyword>
<dbReference type="SUPFAM" id="SSF53850">
    <property type="entry name" value="Periplasmic binding protein-like II"/>
    <property type="match status" value="1"/>
</dbReference>
<accession>A0ABY4N3Q8</accession>
<dbReference type="RefSeq" id="WP_249477896.1">
    <property type="nucleotide sequence ID" value="NZ_CP097218.1"/>
</dbReference>
<comment type="similarity">
    <text evidence="2">Belongs to the bacterial solute-binding protein 1 family.</text>
</comment>
<organism evidence="5 6">
    <name type="scientific">Brachybacterium kimchii</name>
    <dbReference type="NCBI Taxonomy" id="2942909"/>
    <lineage>
        <taxon>Bacteria</taxon>
        <taxon>Bacillati</taxon>
        <taxon>Actinomycetota</taxon>
        <taxon>Actinomycetes</taxon>
        <taxon>Micrococcales</taxon>
        <taxon>Dermabacteraceae</taxon>
        <taxon>Brachybacterium</taxon>
    </lineage>
</organism>
<dbReference type="Gene3D" id="3.40.190.10">
    <property type="entry name" value="Periplasmic binding protein-like II"/>
    <property type="match status" value="2"/>
</dbReference>
<dbReference type="PANTHER" id="PTHR43649:SF31">
    <property type="entry name" value="SN-GLYCEROL-3-PHOSPHATE-BINDING PERIPLASMIC PROTEIN UGPB"/>
    <property type="match status" value="1"/>
</dbReference>
<evidence type="ECO:0000256" key="3">
    <source>
        <dbReference type="ARBA" id="ARBA00022448"/>
    </source>
</evidence>
<proteinExistence type="inferred from homology"/>
<comment type="subcellular location">
    <subcellularLocation>
        <location evidence="1">Cell envelope</location>
    </subcellularLocation>
</comment>
<evidence type="ECO:0000256" key="4">
    <source>
        <dbReference type="ARBA" id="ARBA00022729"/>
    </source>
</evidence>
<sequence>MADELWPTSVFSRRRAVGLAGIGLATAAGPALLAGCGGTDVRSGGAAGSATSGSINWWSWTPDTGVAEKYIATFNKTYPDIEVTYKNFENSDYKAALRAGLTSNSGPDIFSVALGGLNSDFGTFGEFGLDLRPALEEELGTNWRKSFTFSHDGLTREDGSVAAVGMGGVAAGCIWVNQSMFDDYGVEVPTTYDEWVDVAAIFRAHGKDCMAMGAVSDGFVVETWRTIVGSIEPGAWISALKGERPWSDPVFAEGLEIFSRMKDDGIIRDDVVGLTQYPDANNAFMSQKAAMVQMGTWYAQYSGRESAVSSMQAAGVRDPEPFLQMPTRFPIMVDGGSVSPIFGELDYGLSINARSQSTAAATTFALWLTTSTTGAQTIANAIDLIPARVGTEPAWNDIGLVDADQQVPAIQELYEVATESSESRDQYAKPAVSEALRSAVISVLEGGTSPTEAITQLVKTVELV</sequence>
<dbReference type="EMBL" id="CP097218">
    <property type="protein sequence ID" value="UQN28779.1"/>
    <property type="molecule type" value="Genomic_DNA"/>
</dbReference>
<evidence type="ECO:0000313" key="5">
    <source>
        <dbReference type="EMBL" id="UQN28779.1"/>
    </source>
</evidence>
<evidence type="ECO:0000256" key="1">
    <source>
        <dbReference type="ARBA" id="ARBA00004196"/>
    </source>
</evidence>
<evidence type="ECO:0000256" key="2">
    <source>
        <dbReference type="ARBA" id="ARBA00008520"/>
    </source>
</evidence>
<dbReference type="InterPro" id="IPR050490">
    <property type="entry name" value="Bact_solute-bd_prot1"/>
</dbReference>
<dbReference type="PANTHER" id="PTHR43649">
    <property type="entry name" value="ARABINOSE-BINDING PROTEIN-RELATED"/>
    <property type="match status" value="1"/>
</dbReference>
<dbReference type="Proteomes" id="UP001055868">
    <property type="component" value="Chromosome"/>
</dbReference>